<evidence type="ECO:0000313" key="1">
    <source>
        <dbReference type="EMBL" id="VDK38632.1"/>
    </source>
</evidence>
<reference evidence="3" key="1">
    <citation type="submission" date="2017-02" db="UniProtKB">
        <authorList>
            <consortium name="WormBaseParasite"/>
        </authorList>
    </citation>
    <scope>IDENTIFICATION</scope>
</reference>
<dbReference type="Proteomes" id="UP000267096">
    <property type="component" value="Unassembled WGS sequence"/>
</dbReference>
<name>A0A0M3JPI7_ANISI</name>
<keyword evidence="2" id="KW-1185">Reference proteome</keyword>
<organism evidence="3">
    <name type="scientific">Anisakis simplex</name>
    <name type="common">Herring worm</name>
    <dbReference type="NCBI Taxonomy" id="6269"/>
    <lineage>
        <taxon>Eukaryota</taxon>
        <taxon>Metazoa</taxon>
        <taxon>Ecdysozoa</taxon>
        <taxon>Nematoda</taxon>
        <taxon>Chromadorea</taxon>
        <taxon>Rhabditida</taxon>
        <taxon>Spirurina</taxon>
        <taxon>Ascaridomorpha</taxon>
        <taxon>Ascaridoidea</taxon>
        <taxon>Anisakidae</taxon>
        <taxon>Anisakis</taxon>
        <taxon>Anisakis simplex complex</taxon>
    </lineage>
</organism>
<proteinExistence type="predicted"/>
<protein>
    <submittedName>
        <fullName evidence="3">HEPN domain-containing protein</fullName>
    </submittedName>
</protein>
<evidence type="ECO:0000313" key="2">
    <source>
        <dbReference type="Proteomes" id="UP000267096"/>
    </source>
</evidence>
<accession>A0A0M3JPI7</accession>
<sequence>MQAKLRGDEESMCIHALDAAMYDEAHSLFCESVAPKAVTLDDDELLGRLCEKFECKSDRISCWGPRGQIYTDYYHLKEGIHEILDESH</sequence>
<gene>
    <name evidence="1" type="ORF">ASIM_LOCUS9319</name>
</gene>
<dbReference type="WBParaSite" id="ASIM_0000958301-mRNA-1">
    <property type="protein sequence ID" value="ASIM_0000958301-mRNA-1"/>
    <property type="gene ID" value="ASIM_0000958301"/>
</dbReference>
<dbReference type="OrthoDB" id="3797628at2759"/>
<dbReference type="AlphaFoldDB" id="A0A0M3JPI7"/>
<dbReference type="EMBL" id="UYRR01028103">
    <property type="protein sequence ID" value="VDK38632.1"/>
    <property type="molecule type" value="Genomic_DNA"/>
</dbReference>
<reference evidence="1 2" key="2">
    <citation type="submission" date="2018-11" db="EMBL/GenBank/DDBJ databases">
        <authorList>
            <consortium name="Pathogen Informatics"/>
        </authorList>
    </citation>
    <scope>NUCLEOTIDE SEQUENCE [LARGE SCALE GENOMIC DNA]</scope>
</reference>
<evidence type="ECO:0000313" key="3">
    <source>
        <dbReference type="WBParaSite" id="ASIM_0000958301-mRNA-1"/>
    </source>
</evidence>